<dbReference type="Proteomes" id="UP000712007">
    <property type="component" value="Unassembled WGS sequence"/>
</dbReference>
<reference evidence="3" key="1">
    <citation type="submission" date="2020-10" db="EMBL/GenBank/DDBJ databases">
        <authorList>
            <person name="Gilroy R."/>
        </authorList>
    </citation>
    <scope>NUCLEOTIDE SEQUENCE</scope>
    <source>
        <strain evidence="3">3924</strain>
    </source>
</reference>
<evidence type="ECO:0000313" key="4">
    <source>
        <dbReference type="Proteomes" id="UP000712007"/>
    </source>
</evidence>
<feature type="domain" description="SGNH hydrolase-type esterase" evidence="2">
    <location>
        <begin position="278"/>
        <end position="441"/>
    </location>
</feature>
<dbReference type="GO" id="GO:0016788">
    <property type="term" value="F:hydrolase activity, acting on ester bonds"/>
    <property type="evidence" value="ECO:0007669"/>
    <property type="project" value="UniProtKB-ARBA"/>
</dbReference>
<gene>
    <name evidence="3" type="ORF">IAC51_04090</name>
</gene>
<dbReference type="SUPFAM" id="SSF52266">
    <property type="entry name" value="SGNH hydrolase"/>
    <property type="match status" value="1"/>
</dbReference>
<sequence length="484" mass="52892">MKPYQIAVFIMVTMAVVVLLAFVYPKEGIDVGGVTLKFADAEEVLAPDEEPAYDASGDADKIRRYIAAQQMNEDMKRRYAVLNRPGAIAFPGDMPEWMDGVFAALDNARREPVRILHYGDSQIEEDRITGRMRTDIQELFGGYGAGMVPAYQSVPTSAVGQKCDVELPRSLVYGTPEQKHPQRNYGPSGQMATLDGTATTSFYRINLKSTGDNTKMFSLLTVMLANDSTDVEISVNADGYSDRKTVPAGGGMKFVSFRLPDSNVRAAVTISGAAELYGYMLDSKEGGVAVDNIPMRGCSGTVFTSMGRSTLEPFFASYRVPLIILQYGGNSVPYLKKGEAVGGYCASLRRQIAYLRSVAPQSRILFIGPSDMTTKAGGKLATYPVLPELNDSLRTMCLSSDVAYWDMFRAMGGEGAMQRWVESDPPLAGADYVHFTPLGSQKIGDMLFDAIKSAYDYYLYRQENGSDYVPPAPDTADSIPESIM</sequence>
<evidence type="ECO:0000313" key="3">
    <source>
        <dbReference type="EMBL" id="MBO8439812.1"/>
    </source>
</evidence>
<keyword evidence="1" id="KW-0472">Membrane</keyword>
<protein>
    <recommendedName>
        <fullName evidence="2">SGNH hydrolase-type esterase domain-containing protein</fullName>
    </recommendedName>
</protein>
<dbReference type="Gene3D" id="3.40.50.1110">
    <property type="entry name" value="SGNH hydrolase"/>
    <property type="match status" value="1"/>
</dbReference>
<accession>A0A940DL83</accession>
<evidence type="ECO:0000259" key="2">
    <source>
        <dbReference type="Pfam" id="PF13472"/>
    </source>
</evidence>
<evidence type="ECO:0000256" key="1">
    <source>
        <dbReference type="SAM" id="Phobius"/>
    </source>
</evidence>
<keyword evidence="1" id="KW-1133">Transmembrane helix</keyword>
<reference evidence="3" key="2">
    <citation type="journal article" date="2021" name="PeerJ">
        <title>Extensive microbial diversity within the chicken gut microbiome revealed by metagenomics and culture.</title>
        <authorList>
            <person name="Gilroy R."/>
            <person name="Ravi A."/>
            <person name="Getino M."/>
            <person name="Pursley I."/>
            <person name="Horton D.L."/>
            <person name="Alikhan N.F."/>
            <person name="Baker D."/>
            <person name="Gharbi K."/>
            <person name="Hall N."/>
            <person name="Watson M."/>
            <person name="Adriaenssens E.M."/>
            <person name="Foster-Nyarko E."/>
            <person name="Jarju S."/>
            <person name="Secka A."/>
            <person name="Antonio M."/>
            <person name="Oren A."/>
            <person name="Chaudhuri R.R."/>
            <person name="La Ragione R."/>
            <person name="Hildebrand F."/>
            <person name="Pallen M.J."/>
        </authorList>
    </citation>
    <scope>NUCLEOTIDE SEQUENCE</scope>
    <source>
        <strain evidence="3">3924</strain>
    </source>
</reference>
<dbReference type="InterPro" id="IPR013830">
    <property type="entry name" value="SGNH_hydro"/>
</dbReference>
<proteinExistence type="predicted"/>
<dbReference type="InterPro" id="IPR036514">
    <property type="entry name" value="SGNH_hydro_sf"/>
</dbReference>
<dbReference type="Pfam" id="PF13472">
    <property type="entry name" value="Lipase_GDSL_2"/>
    <property type="match status" value="1"/>
</dbReference>
<feature type="transmembrane region" description="Helical" evidence="1">
    <location>
        <begin position="6"/>
        <end position="24"/>
    </location>
</feature>
<name>A0A940DL83_9BACT</name>
<dbReference type="EMBL" id="JADIMV010000069">
    <property type="protein sequence ID" value="MBO8439812.1"/>
    <property type="molecule type" value="Genomic_DNA"/>
</dbReference>
<keyword evidence="1" id="KW-0812">Transmembrane</keyword>
<organism evidence="3 4">
    <name type="scientific">Candidatus Aphodosoma intestinipullorum</name>
    <dbReference type="NCBI Taxonomy" id="2840674"/>
    <lineage>
        <taxon>Bacteria</taxon>
        <taxon>Pseudomonadati</taxon>
        <taxon>Bacteroidota</taxon>
        <taxon>Bacteroidia</taxon>
        <taxon>Bacteroidales</taxon>
        <taxon>Candidatus Aphodosoma</taxon>
    </lineage>
</organism>
<dbReference type="AlphaFoldDB" id="A0A940DL83"/>
<comment type="caution">
    <text evidence="3">The sequence shown here is derived from an EMBL/GenBank/DDBJ whole genome shotgun (WGS) entry which is preliminary data.</text>
</comment>
<dbReference type="Gene3D" id="2.60.120.1360">
    <property type="match status" value="1"/>
</dbReference>